<keyword evidence="4" id="KW-0676">Redox-active center</keyword>
<name>A0ABS1HKJ5_9BACT</name>
<reference evidence="6 7" key="1">
    <citation type="submission" date="2021-01" db="EMBL/GenBank/DDBJ databases">
        <title>Carboxyliciviraga sp.nov., isolated from coastal sediments.</title>
        <authorList>
            <person name="Lu D."/>
            <person name="Zhang T."/>
        </authorList>
    </citation>
    <scope>NUCLEOTIDE SEQUENCE [LARGE SCALE GENOMIC DNA]</scope>
    <source>
        <strain evidence="6 7">N1Y132</strain>
    </source>
</reference>
<dbReference type="Gene3D" id="3.40.30.10">
    <property type="entry name" value="Glutaredoxin"/>
    <property type="match status" value="1"/>
</dbReference>
<sequence length="447" mass="51980">MKNLKFIVLLLAVITMYSCNNVPKETIIEVDDAGENGGRLLLDILETSIELERDKEGIAKVNLDMIDEPCLALVHIGSVVKYIYIEPGDYVKVKIGEKREFSYDGDQSAVNAFLLERVPMGINSEDYDGSIADFKKAFDKAIEGYSELIASKPELKDAASVLIQNRIYTIWRVAIIKYTERNDHLSKEELAFILQFLQTQNATAFNCRNSIDAIDRGIKLLGLHGFNKSSRDIQWDEGTESKLNWLDNNITDTDIKQHFTHSMMMQYLTYNGVDKGKDFYKYYRETVTKKAFLDEFNTKFDELNKIQKGRVCPDFKYIDVNGEQRSFEEFKGKYIYIDLWATWCGKCVAQFPYLKELKEKYKNNNIAFVGLNNDRTHAIMINYMKENNMHGEQWYLGQNTEFYDFFNIVGQPRFILLDREGKIYDSYMPRADQMDQITSYFDQLEGI</sequence>
<evidence type="ECO:0000256" key="3">
    <source>
        <dbReference type="ARBA" id="ARBA00023157"/>
    </source>
</evidence>
<evidence type="ECO:0000256" key="2">
    <source>
        <dbReference type="ARBA" id="ARBA00022748"/>
    </source>
</evidence>
<organism evidence="6 7">
    <name type="scientific">Carboxylicivirga marina</name>
    <dbReference type="NCBI Taxonomy" id="2800988"/>
    <lineage>
        <taxon>Bacteria</taxon>
        <taxon>Pseudomonadati</taxon>
        <taxon>Bacteroidota</taxon>
        <taxon>Bacteroidia</taxon>
        <taxon>Marinilabiliales</taxon>
        <taxon>Marinilabiliaceae</taxon>
        <taxon>Carboxylicivirga</taxon>
    </lineage>
</organism>
<dbReference type="PANTHER" id="PTHR42852:SF6">
    <property type="entry name" value="THIOL:DISULFIDE INTERCHANGE PROTEIN DSBE"/>
    <property type="match status" value="1"/>
</dbReference>
<dbReference type="PROSITE" id="PS51257">
    <property type="entry name" value="PROKAR_LIPOPROTEIN"/>
    <property type="match status" value="1"/>
</dbReference>
<comment type="subcellular location">
    <subcellularLocation>
        <location evidence="1">Cell envelope</location>
    </subcellularLocation>
</comment>
<dbReference type="SUPFAM" id="SSF52833">
    <property type="entry name" value="Thioredoxin-like"/>
    <property type="match status" value="1"/>
</dbReference>
<dbReference type="EMBL" id="JAENRR010000029">
    <property type="protein sequence ID" value="MBK3518199.1"/>
    <property type="molecule type" value="Genomic_DNA"/>
</dbReference>
<dbReference type="CDD" id="cd02966">
    <property type="entry name" value="TlpA_like_family"/>
    <property type="match status" value="1"/>
</dbReference>
<proteinExistence type="predicted"/>
<evidence type="ECO:0000256" key="1">
    <source>
        <dbReference type="ARBA" id="ARBA00004196"/>
    </source>
</evidence>
<dbReference type="InterPro" id="IPR013740">
    <property type="entry name" value="Redoxin"/>
</dbReference>
<comment type="caution">
    <text evidence="6">The sequence shown here is derived from an EMBL/GenBank/DDBJ whole genome shotgun (WGS) entry which is preliminary data.</text>
</comment>
<protein>
    <submittedName>
        <fullName evidence="6">TlpA family protein disulfide reductase</fullName>
    </submittedName>
</protein>
<dbReference type="PROSITE" id="PS51352">
    <property type="entry name" value="THIOREDOXIN_2"/>
    <property type="match status" value="1"/>
</dbReference>
<accession>A0ABS1HKJ5</accession>
<evidence type="ECO:0000259" key="5">
    <source>
        <dbReference type="PROSITE" id="PS51352"/>
    </source>
</evidence>
<keyword evidence="2" id="KW-0201">Cytochrome c-type biogenesis</keyword>
<evidence type="ECO:0000313" key="6">
    <source>
        <dbReference type="EMBL" id="MBK3518199.1"/>
    </source>
</evidence>
<dbReference type="RefSeq" id="WP_200465428.1">
    <property type="nucleotide sequence ID" value="NZ_JAENRR010000029.1"/>
</dbReference>
<evidence type="ECO:0000256" key="4">
    <source>
        <dbReference type="ARBA" id="ARBA00023284"/>
    </source>
</evidence>
<dbReference type="InterPro" id="IPR036249">
    <property type="entry name" value="Thioredoxin-like_sf"/>
</dbReference>
<dbReference type="PANTHER" id="PTHR42852">
    <property type="entry name" value="THIOL:DISULFIDE INTERCHANGE PROTEIN DSBE"/>
    <property type="match status" value="1"/>
</dbReference>
<dbReference type="Pfam" id="PF08534">
    <property type="entry name" value="Redoxin"/>
    <property type="match status" value="1"/>
</dbReference>
<dbReference type="InterPro" id="IPR050553">
    <property type="entry name" value="Thioredoxin_ResA/DsbE_sf"/>
</dbReference>
<dbReference type="Proteomes" id="UP000605676">
    <property type="component" value="Unassembled WGS sequence"/>
</dbReference>
<dbReference type="InterPro" id="IPR013766">
    <property type="entry name" value="Thioredoxin_domain"/>
</dbReference>
<keyword evidence="3" id="KW-1015">Disulfide bond</keyword>
<evidence type="ECO:0000313" key="7">
    <source>
        <dbReference type="Proteomes" id="UP000605676"/>
    </source>
</evidence>
<gene>
    <name evidence="6" type="ORF">JIV24_12710</name>
</gene>
<keyword evidence="7" id="KW-1185">Reference proteome</keyword>
<feature type="domain" description="Thioredoxin" evidence="5">
    <location>
        <begin position="306"/>
        <end position="446"/>
    </location>
</feature>